<gene>
    <name evidence="1" type="ORF">RhiirC2_790002</name>
</gene>
<evidence type="ECO:0000313" key="1">
    <source>
        <dbReference type="EMBL" id="PKK62682.1"/>
    </source>
</evidence>
<dbReference type="InterPro" id="IPR011032">
    <property type="entry name" value="GroES-like_sf"/>
</dbReference>
<dbReference type="PANTHER" id="PTHR43205:SF7">
    <property type="entry name" value="PROSTAGLANDIN REDUCTASE 1"/>
    <property type="match status" value="1"/>
</dbReference>
<dbReference type="Gene3D" id="3.90.180.10">
    <property type="entry name" value="Medium-chain alcohol dehydrogenases, catalytic domain"/>
    <property type="match status" value="1"/>
</dbReference>
<evidence type="ECO:0000313" key="2">
    <source>
        <dbReference type="Proteomes" id="UP000233469"/>
    </source>
</evidence>
<dbReference type="EMBL" id="LLXL01001842">
    <property type="protein sequence ID" value="PKK62682.1"/>
    <property type="molecule type" value="Genomic_DNA"/>
</dbReference>
<dbReference type="VEuPathDB" id="FungiDB:FUN_020835"/>
<dbReference type="Proteomes" id="UP000233469">
    <property type="component" value="Unassembled WGS sequence"/>
</dbReference>
<dbReference type="AlphaFoldDB" id="A0A2N1MM31"/>
<dbReference type="GO" id="GO:0016628">
    <property type="term" value="F:oxidoreductase activity, acting on the CH-CH group of donors, NAD or NADP as acceptor"/>
    <property type="evidence" value="ECO:0007669"/>
    <property type="project" value="InterPro"/>
</dbReference>
<dbReference type="InterPro" id="IPR045010">
    <property type="entry name" value="MDR_fam"/>
</dbReference>
<comment type="caution">
    <text evidence="1">The sequence shown here is derived from an EMBL/GenBank/DDBJ whole genome shotgun (WGS) entry which is preliminary data.</text>
</comment>
<dbReference type="PANTHER" id="PTHR43205">
    <property type="entry name" value="PROSTAGLANDIN REDUCTASE"/>
    <property type="match status" value="1"/>
</dbReference>
<dbReference type="Gene3D" id="3.40.50.720">
    <property type="entry name" value="NAD(P)-binding Rossmann-like Domain"/>
    <property type="match status" value="2"/>
</dbReference>
<reference evidence="1 2" key="2">
    <citation type="submission" date="2017-10" db="EMBL/GenBank/DDBJ databases">
        <title>Extensive intraspecific genome diversity in a model arbuscular mycorrhizal fungus.</title>
        <authorList>
            <person name="Chen E.C.H."/>
            <person name="Morin E."/>
            <person name="Baudet D."/>
            <person name="Noel J."/>
            <person name="Ndikumana S."/>
            <person name="Charron P."/>
            <person name="St-Onge C."/>
            <person name="Giorgi J."/>
            <person name="Grigoriev I.V."/>
            <person name="Roux C."/>
            <person name="Martin F.M."/>
            <person name="Corradi N."/>
        </authorList>
    </citation>
    <scope>NUCLEOTIDE SEQUENCE [LARGE SCALE GENOMIC DNA]</scope>
    <source>
        <strain evidence="1 2">C2</strain>
    </source>
</reference>
<organism evidence="1 2">
    <name type="scientific">Rhizophagus irregularis</name>
    <dbReference type="NCBI Taxonomy" id="588596"/>
    <lineage>
        <taxon>Eukaryota</taxon>
        <taxon>Fungi</taxon>
        <taxon>Fungi incertae sedis</taxon>
        <taxon>Mucoromycota</taxon>
        <taxon>Glomeromycotina</taxon>
        <taxon>Glomeromycetes</taxon>
        <taxon>Glomerales</taxon>
        <taxon>Glomeraceae</taxon>
        <taxon>Rhizophagus</taxon>
    </lineage>
</organism>
<dbReference type="SUPFAM" id="SSF50129">
    <property type="entry name" value="GroES-like"/>
    <property type="match status" value="1"/>
</dbReference>
<sequence>MSETLDIVIDHCNIFARFVICDIISQYNITNPEEIYKTDIERDYEKDLAEWIRTGKIIYKENIYVGIENVAKGFVDMLSGKNICKAVVKY</sequence>
<dbReference type="VEuPathDB" id="FungiDB:RhiirA1_455094"/>
<name>A0A2N1MM31_9GLOM</name>
<reference evidence="1 2" key="1">
    <citation type="submission" date="2016-04" db="EMBL/GenBank/DDBJ databases">
        <title>Genome analyses suggest a sexual origin of heterokaryosis in a supposedly ancient asexual fungus.</title>
        <authorList>
            <person name="Ropars J."/>
            <person name="Sedzielewska K."/>
            <person name="Noel J."/>
            <person name="Charron P."/>
            <person name="Farinelli L."/>
            <person name="Marton T."/>
            <person name="Kruger M."/>
            <person name="Pelin A."/>
            <person name="Brachmann A."/>
            <person name="Corradi N."/>
        </authorList>
    </citation>
    <scope>NUCLEOTIDE SEQUENCE [LARGE SCALE GENOMIC DNA]</scope>
    <source>
        <strain evidence="1 2">C2</strain>
    </source>
</reference>
<proteinExistence type="predicted"/>
<accession>A0A2N1MM31</accession>
<protein>
    <submittedName>
        <fullName evidence="1">Uncharacterized protein</fullName>
    </submittedName>
</protein>